<dbReference type="EMBL" id="NMUH01000135">
    <property type="protein sequence ID" value="MQL72567.1"/>
    <property type="molecule type" value="Genomic_DNA"/>
</dbReference>
<dbReference type="Proteomes" id="UP000652761">
    <property type="component" value="Unassembled WGS sequence"/>
</dbReference>
<protein>
    <submittedName>
        <fullName evidence="1">Uncharacterized protein</fullName>
    </submittedName>
</protein>
<organism evidence="1 2">
    <name type="scientific">Colocasia esculenta</name>
    <name type="common">Wild taro</name>
    <name type="synonym">Arum esculentum</name>
    <dbReference type="NCBI Taxonomy" id="4460"/>
    <lineage>
        <taxon>Eukaryota</taxon>
        <taxon>Viridiplantae</taxon>
        <taxon>Streptophyta</taxon>
        <taxon>Embryophyta</taxon>
        <taxon>Tracheophyta</taxon>
        <taxon>Spermatophyta</taxon>
        <taxon>Magnoliopsida</taxon>
        <taxon>Liliopsida</taxon>
        <taxon>Araceae</taxon>
        <taxon>Aroideae</taxon>
        <taxon>Colocasieae</taxon>
        <taxon>Colocasia</taxon>
    </lineage>
</organism>
<name>A0A843TRH8_COLES</name>
<sequence>MHSWQPKFVPNYGGRFPKASHTLREEEILKNRKLTCQNRNWAFLVIVGLLKHHGCLNTLHQTLGDEFTSCWGLVEEFLVAREAGDPHTKPFFSPVVSAATYTYHHLEVGQSPHVAVVGVLWDPGVLRLAAHLSPHVSACPPEPERYAYHGSPFPPTLGILWSLEDEEEEVLDVESNQEKARNEVFFMVFYFKP</sequence>
<proteinExistence type="predicted"/>
<accession>A0A843TRH8</accession>
<comment type="caution">
    <text evidence="1">The sequence shown here is derived from an EMBL/GenBank/DDBJ whole genome shotgun (WGS) entry which is preliminary data.</text>
</comment>
<evidence type="ECO:0000313" key="1">
    <source>
        <dbReference type="EMBL" id="MQL72567.1"/>
    </source>
</evidence>
<evidence type="ECO:0000313" key="2">
    <source>
        <dbReference type="Proteomes" id="UP000652761"/>
    </source>
</evidence>
<gene>
    <name evidence="1" type="ORF">Taro_004898</name>
</gene>
<dbReference type="AlphaFoldDB" id="A0A843TRH8"/>
<reference evidence="1" key="1">
    <citation type="submission" date="2017-07" db="EMBL/GenBank/DDBJ databases">
        <title>Taro Niue Genome Assembly and Annotation.</title>
        <authorList>
            <person name="Atibalentja N."/>
            <person name="Keating K."/>
            <person name="Fields C.J."/>
        </authorList>
    </citation>
    <scope>NUCLEOTIDE SEQUENCE</scope>
    <source>
        <strain evidence="1">Niue_2</strain>
        <tissue evidence="1">Leaf</tissue>
    </source>
</reference>
<keyword evidence="2" id="KW-1185">Reference proteome</keyword>